<feature type="modified residue" description="Phosphocysteine; by EIIA" evidence="7">
    <location>
        <position position="10"/>
    </location>
</feature>
<dbReference type="InterPro" id="IPR036095">
    <property type="entry name" value="PTS_EIIB-like_sf"/>
</dbReference>
<keyword evidence="1" id="KW-0813">Transport</keyword>
<dbReference type="InterPro" id="IPR013012">
    <property type="entry name" value="PTS_EIIB_3"/>
</dbReference>
<proteinExistence type="predicted"/>
<dbReference type="EMBL" id="ASWJ01000004">
    <property type="protein sequence ID" value="EOW84276.1"/>
    <property type="molecule type" value="Genomic_DNA"/>
</dbReference>
<dbReference type="AlphaFoldDB" id="S1NVU5"/>
<dbReference type="eggNOG" id="COG1440">
    <property type="taxonomic scope" value="Bacteria"/>
</dbReference>
<evidence type="ECO:0000256" key="5">
    <source>
        <dbReference type="ARBA" id="ARBA00022683"/>
    </source>
</evidence>
<gene>
    <name evidence="9" type="ORF">I568_00770</name>
</gene>
<evidence type="ECO:0000313" key="10">
    <source>
        <dbReference type="Proteomes" id="UP000014113"/>
    </source>
</evidence>
<name>S1NVU5_9ENTE</name>
<dbReference type="RefSeq" id="WP_016182340.1">
    <property type="nucleotide sequence ID" value="NZ_JXKI01000033.1"/>
</dbReference>
<keyword evidence="5" id="KW-0598">Phosphotransferase system</keyword>
<feature type="domain" description="PTS EIIB type-3" evidence="8">
    <location>
        <begin position="3"/>
        <end position="110"/>
    </location>
</feature>
<reference evidence="9 10" key="1">
    <citation type="submission" date="2013-03" db="EMBL/GenBank/DDBJ databases">
        <title>The Genome Sequence of Enterococcus columbae ATCC_51263 (PacBio/Illumina hybrid assembly).</title>
        <authorList>
            <consortium name="The Broad Institute Genomics Platform"/>
            <consortium name="The Broad Institute Genome Sequencing Center for Infectious Disease"/>
            <person name="Earl A."/>
            <person name="Russ C."/>
            <person name="Gilmore M."/>
            <person name="Surin D."/>
            <person name="Walker B."/>
            <person name="Young S."/>
            <person name="Zeng Q."/>
            <person name="Gargeya S."/>
            <person name="Fitzgerald M."/>
            <person name="Haas B."/>
            <person name="Abouelleil A."/>
            <person name="Allen A.W."/>
            <person name="Alvarado L."/>
            <person name="Arachchi H.M."/>
            <person name="Berlin A.M."/>
            <person name="Chapman S.B."/>
            <person name="Gainer-Dewar J."/>
            <person name="Goldberg J."/>
            <person name="Griggs A."/>
            <person name="Gujja S."/>
            <person name="Hansen M."/>
            <person name="Howarth C."/>
            <person name="Imamovic A."/>
            <person name="Ireland A."/>
            <person name="Larimer J."/>
            <person name="McCowan C."/>
            <person name="Murphy C."/>
            <person name="Pearson M."/>
            <person name="Poon T.W."/>
            <person name="Priest M."/>
            <person name="Roberts A."/>
            <person name="Saif S."/>
            <person name="Shea T."/>
            <person name="Sisk P."/>
            <person name="Sykes S."/>
            <person name="Wortman J."/>
            <person name="Nusbaum C."/>
            <person name="Birren B."/>
        </authorList>
    </citation>
    <scope>NUCLEOTIDE SEQUENCE [LARGE SCALE GENOMIC DNA]</scope>
    <source>
        <strain evidence="9 10">ATCC 51263</strain>
    </source>
</reference>
<evidence type="ECO:0000256" key="3">
    <source>
        <dbReference type="ARBA" id="ARBA00022597"/>
    </source>
</evidence>
<evidence type="ECO:0000259" key="8">
    <source>
        <dbReference type="PROSITE" id="PS51100"/>
    </source>
</evidence>
<organism evidence="9 10">
    <name type="scientific">Enterococcus columbae DSM 7374 = ATCC 51263</name>
    <dbReference type="NCBI Taxonomy" id="1121865"/>
    <lineage>
        <taxon>Bacteria</taxon>
        <taxon>Bacillati</taxon>
        <taxon>Bacillota</taxon>
        <taxon>Bacilli</taxon>
        <taxon>Lactobacillales</taxon>
        <taxon>Enterococcaceae</taxon>
        <taxon>Enterococcus</taxon>
    </lineage>
</organism>
<keyword evidence="3" id="KW-0762">Sugar transport</keyword>
<dbReference type="PATRIC" id="fig|1121865.3.peg.164"/>
<dbReference type="InterPro" id="IPR051819">
    <property type="entry name" value="PTS_sugar-specific_EIIB"/>
</dbReference>
<dbReference type="OrthoDB" id="9808134at2"/>
<dbReference type="InterPro" id="IPR003501">
    <property type="entry name" value="PTS_EIIB_2/3"/>
</dbReference>
<dbReference type="Gene3D" id="3.40.50.2300">
    <property type="match status" value="1"/>
</dbReference>
<dbReference type="GO" id="GO:0016301">
    <property type="term" value="F:kinase activity"/>
    <property type="evidence" value="ECO:0007669"/>
    <property type="project" value="UniProtKB-KW"/>
</dbReference>
<dbReference type="STRING" id="1121865.OMW_00172"/>
<dbReference type="PROSITE" id="PS51100">
    <property type="entry name" value="PTS_EIIB_TYPE_3"/>
    <property type="match status" value="1"/>
</dbReference>
<dbReference type="PANTHER" id="PTHR34581">
    <property type="entry name" value="PTS SYSTEM N,N'-DIACETYLCHITOBIOSE-SPECIFIC EIIB COMPONENT"/>
    <property type="match status" value="1"/>
</dbReference>
<dbReference type="SUPFAM" id="SSF52794">
    <property type="entry name" value="PTS system IIB component-like"/>
    <property type="match status" value="1"/>
</dbReference>
<keyword evidence="10" id="KW-1185">Reference proteome</keyword>
<dbReference type="GO" id="GO:0009401">
    <property type="term" value="P:phosphoenolpyruvate-dependent sugar phosphotransferase system"/>
    <property type="evidence" value="ECO:0007669"/>
    <property type="project" value="UniProtKB-KW"/>
</dbReference>
<protein>
    <recommendedName>
        <fullName evidence="8">PTS EIIB type-3 domain-containing protein</fullName>
    </recommendedName>
</protein>
<evidence type="ECO:0000256" key="6">
    <source>
        <dbReference type="ARBA" id="ARBA00022777"/>
    </source>
</evidence>
<sequence>MESKVIVIVCTLGMSSSLLISKMQQYVYESDLPVKILAVSSEEALEYAKDHQVDLVFLSPQVRFLKNKFVESLANQPTKIETISMSDYGLLDSRNILKQAFQLLAIDAPL</sequence>
<dbReference type="GO" id="GO:0008982">
    <property type="term" value="F:protein-N(PI)-phosphohistidine-sugar phosphotransferase activity"/>
    <property type="evidence" value="ECO:0007669"/>
    <property type="project" value="InterPro"/>
</dbReference>
<evidence type="ECO:0000256" key="4">
    <source>
        <dbReference type="ARBA" id="ARBA00022679"/>
    </source>
</evidence>
<dbReference type="PANTHER" id="PTHR34581:SF2">
    <property type="entry name" value="PTS SYSTEM N,N'-DIACETYLCHITOBIOSE-SPECIFIC EIIB COMPONENT"/>
    <property type="match status" value="1"/>
</dbReference>
<dbReference type="Pfam" id="PF02302">
    <property type="entry name" value="PTS_IIB"/>
    <property type="match status" value="1"/>
</dbReference>
<keyword evidence="2" id="KW-0597">Phosphoprotein</keyword>
<keyword evidence="4" id="KW-0808">Transferase</keyword>
<evidence type="ECO:0000256" key="1">
    <source>
        <dbReference type="ARBA" id="ARBA00022448"/>
    </source>
</evidence>
<accession>S1NVU5</accession>
<evidence type="ECO:0000256" key="2">
    <source>
        <dbReference type="ARBA" id="ARBA00022553"/>
    </source>
</evidence>
<keyword evidence="6" id="KW-0418">Kinase</keyword>
<evidence type="ECO:0000313" key="9">
    <source>
        <dbReference type="EMBL" id="EOW84276.1"/>
    </source>
</evidence>
<evidence type="ECO:0000256" key="7">
    <source>
        <dbReference type="PROSITE-ProRule" id="PRU00423"/>
    </source>
</evidence>
<dbReference type="Proteomes" id="UP000014113">
    <property type="component" value="Unassembled WGS sequence"/>
</dbReference>
<comment type="caution">
    <text evidence="9">The sequence shown here is derived from an EMBL/GenBank/DDBJ whole genome shotgun (WGS) entry which is preliminary data.</text>
</comment>